<keyword evidence="2" id="KW-1185">Reference proteome</keyword>
<gene>
    <name evidence="1" type="ORF">BSL78_17869</name>
</gene>
<name>A0A2G8KBB3_STIJA</name>
<protein>
    <submittedName>
        <fullName evidence="1">Uncharacterized protein</fullName>
    </submittedName>
</protein>
<accession>A0A2G8KBB3</accession>
<evidence type="ECO:0000313" key="1">
    <source>
        <dbReference type="EMBL" id="PIK45272.1"/>
    </source>
</evidence>
<sequence length="99" mass="10982">MKTLLYPKEYIPVGSLEELINLDDSIEANKVLERYLLKRLSILADVLSNAVATKLNCIAAVKRNQATAQSTTSDIQAAVVRFLKGASDREEISDYTTYS</sequence>
<comment type="caution">
    <text evidence="1">The sequence shown here is derived from an EMBL/GenBank/DDBJ whole genome shotgun (WGS) entry which is preliminary data.</text>
</comment>
<dbReference type="OrthoDB" id="10653749at2759"/>
<organism evidence="1 2">
    <name type="scientific">Stichopus japonicus</name>
    <name type="common">Sea cucumber</name>
    <dbReference type="NCBI Taxonomy" id="307972"/>
    <lineage>
        <taxon>Eukaryota</taxon>
        <taxon>Metazoa</taxon>
        <taxon>Echinodermata</taxon>
        <taxon>Eleutherozoa</taxon>
        <taxon>Echinozoa</taxon>
        <taxon>Holothuroidea</taxon>
        <taxon>Aspidochirotacea</taxon>
        <taxon>Aspidochirotida</taxon>
        <taxon>Stichopodidae</taxon>
        <taxon>Apostichopus</taxon>
    </lineage>
</organism>
<dbReference type="Proteomes" id="UP000230750">
    <property type="component" value="Unassembled WGS sequence"/>
</dbReference>
<reference evidence="1 2" key="1">
    <citation type="journal article" date="2017" name="PLoS Biol.">
        <title>The sea cucumber genome provides insights into morphological evolution and visceral regeneration.</title>
        <authorList>
            <person name="Zhang X."/>
            <person name="Sun L."/>
            <person name="Yuan J."/>
            <person name="Sun Y."/>
            <person name="Gao Y."/>
            <person name="Zhang L."/>
            <person name="Li S."/>
            <person name="Dai H."/>
            <person name="Hamel J.F."/>
            <person name="Liu C."/>
            <person name="Yu Y."/>
            <person name="Liu S."/>
            <person name="Lin W."/>
            <person name="Guo K."/>
            <person name="Jin S."/>
            <person name="Xu P."/>
            <person name="Storey K.B."/>
            <person name="Huan P."/>
            <person name="Zhang T."/>
            <person name="Zhou Y."/>
            <person name="Zhang J."/>
            <person name="Lin C."/>
            <person name="Li X."/>
            <person name="Xing L."/>
            <person name="Huo D."/>
            <person name="Sun M."/>
            <person name="Wang L."/>
            <person name="Mercier A."/>
            <person name="Li F."/>
            <person name="Yang H."/>
            <person name="Xiang J."/>
        </authorList>
    </citation>
    <scope>NUCLEOTIDE SEQUENCE [LARGE SCALE GENOMIC DNA]</scope>
    <source>
        <strain evidence="1">Shaxun</strain>
        <tissue evidence="1">Muscle</tissue>
    </source>
</reference>
<proteinExistence type="predicted"/>
<dbReference type="AlphaFoldDB" id="A0A2G8KBB3"/>
<dbReference type="EMBL" id="MRZV01000722">
    <property type="protein sequence ID" value="PIK45272.1"/>
    <property type="molecule type" value="Genomic_DNA"/>
</dbReference>
<evidence type="ECO:0000313" key="2">
    <source>
        <dbReference type="Proteomes" id="UP000230750"/>
    </source>
</evidence>